<evidence type="ECO:0000313" key="2">
    <source>
        <dbReference type="EMBL" id="MBA8794607.1"/>
    </source>
</evidence>
<dbReference type="InterPro" id="IPR036388">
    <property type="entry name" value="WH-like_DNA-bd_sf"/>
</dbReference>
<dbReference type="InterPro" id="IPR000835">
    <property type="entry name" value="HTH_MarR-typ"/>
</dbReference>
<dbReference type="GO" id="GO:0006950">
    <property type="term" value="P:response to stress"/>
    <property type="evidence" value="ECO:0007669"/>
    <property type="project" value="TreeGrafter"/>
</dbReference>
<dbReference type="GO" id="GO:0003700">
    <property type="term" value="F:DNA-binding transcription factor activity"/>
    <property type="evidence" value="ECO:0007669"/>
    <property type="project" value="InterPro"/>
</dbReference>
<dbReference type="PROSITE" id="PS50995">
    <property type="entry name" value="HTH_MARR_2"/>
    <property type="match status" value="1"/>
</dbReference>
<comment type="caution">
    <text evidence="2">The sequence shown here is derived from an EMBL/GenBank/DDBJ whole genome shotgun (WGS) entry which is preliminary data.</text>
</comment>
<dbReference type="PANTHER" id="PTHR33164:SF43">
    <property type="entry name" value="HTH-TYPE TRANSCRIPTIONAL REPRESSOR YETL"/>
    <property type="match status" value="1"/>
</dbReference>
<dbReference type="Pfam" id="PF01047">
    <property type="entry name" value="MarR"/>
    <property type="match status" value="1"/>
</dbReference>
<name>A0A7W3P655_9ACTN</name>
<feature type="domain" description="HTH marR-type" evidence="1">
    <location>
        <begin position="1"/>
        <end position="134"/>
    </location>
</feature>
<dbReference type="Proteomes" id="UP000523079">
    <property type="component" value="Unassembled WGS sequence"/>
</dbReference>
<evidence type="ECO:0000313" key="3">
    <source>
        <dbReference type="Proteomes" id="UP000523079"/>
    </source>
</evidence>
<keyword evidence="3" id="KW-1185">Reference proteome</keyword>
<dbReference type="AlphaFoldDB" id="A0A7W3P655"/>
<organism evidence="2 3">
    <name type="scientific">Microlunatus kandeliicorticis</name>
    <dbReference type="NCBI Taxonomy" id="1759536"/>
    <lineage>
        <taxon>Bacteria</taxon>
        <taxon>Bacillati</taxon>
        <taxon>Actinomycetota</taxon>
        <taxon>Actinomycetes</taxon>
        <taxon>Propionibacteriales</taxon>
        <taxon>Propionibacteriaceae</taxon>
        <taxon>Microlunatus</taxon>
    </lineage>
</organism>
<sequence>MVTREHAEPVDALRNLLRAGQNYRQVLAAAAGVGVTETHALTTLQVLGRQSQTALAANLGLTPAATTSVVDRLESAGLARRTEDPADRRRWMIELDDRGRRILADSRRRMATAFDAVPRSEWAELTRLLDVIAGGLDQAAEQLGNS</sequence>
<reference evidence="2 3" key="1">
    <citation type="submission" date="2020-07" db="EMBL/GenBank/DDBJ databases">
        <title>Sequencing the genomes of 1000 actinobacteria strains.</title>
        <authorList>
            <person name="Klenk H.-P."/>
        </authorList>
    </citation>
    <scope>NUCLEOTIDE SEQUENCE [LARGE SCALE GENOMIC DNA]</scope>
    <source>
        <strain evidence="2 3">DSM 100723</strain>
    </source>
</reference>
<dbReference type="Gene3D" id="1.10.10.10">
    <property type="entry name" value="Winged helix-like DNA-binding domain superfamily/Winged helix DNA-binding domain"/>
    <property type="match status" value="1"/>
</dbReference>
<accession>A0A7W3P655</accession>
<evidence type="ECO:0000259" key="1">
    <source>
        <dbReference type="PROSITE" id="PS50995"/>
    </source>
</evidence>
<dbReference type="PANTHER" id="PTHR33164">
    <property type="entry name" value="TRANSCRIPTIONAL REGULATOR, MARR FAMILY"/>
    <property type="match status" value="1"/>
</dbReference>
<dbReference type="SMART" id="SM00347">
    <property type="entry name" value="HTH_MARR"/>
    <property type="match status" value="1"/>
</dbReference>
<protein>
    <submittedName>
        <fullName evidence="2">DNA-binding MarR family transcriptional regulator</fullName>
    </submittedName>
</protein>
<proteinExistence type="predicted"/>
<keyword evidence="2" id="KW-0238">DNA-binding</keyword>
<dbReference type="InterPro" id="IPR036390">
    <property type="entry name" value="WH_DNA-bd_sf"/>
</dbReference>
<gene>
    <name evidence="2" type="ORF">FHX74_002226</name>
</gene>
<dbReference type="GO" id="GO:0003677">
    <property type="term" value="F:DNA binding"/>
    <property type="evidence" value="ECO:0007669"/>
    <property type="project" value="UniProtKB-KW"/>
</dbReference>
<dbReference type="InterPro" id="IPR039422">
    <property type="entry name" value="MarR/SlyA-like"/>
</dbReference>
<dbReference type="SUPFAM" id="SSF46785">
    <property type="entry name" value="Winged helix' DNA-binding domain"/>
    <property type="match status" value="1"/>
</dbReference>
<dbReference type="RefSeq" id="WP_182560156.1">
    <property type="nucleotide sequence ID" value="NZ_JACGWT010000003.1"/>
</dbReference>
<dbReference type="EMBL" id="JACGWT010000003">
    <property type="protein sequence ID" value="MBA8794607.1"/>
    <property type="molecule type" value="Genomic_DNA"/>
</dbReference>